<comment type="caution">
    <text evidence="2">The sequence shown here is derived from an EMBL/GenBank/DDBJ whole genome shotgun (WGS) entry which is preliminary data.</text>
</comment>
<organism evidence="2 3">
    <name type="scientific">Algoriphagus pacificus</name>
    <dbReference type="NCBI Taxonomy" id="2811234"/>
    <lineage>
        <taxon>Bacteria</taxon>
        <taxon>Pseudomonadati</taxon>
        <taxon>Bacteroidota</taxon>
        <taxon>Cytophagia</taxon>
        <taxon>Cytophagales</taxon>
        <taxon>Cyclobacteriaceae</taxon>
        <taxon>Algoriphagus</taxon>
    </lineage>
</organism>
<feature type="chain" id="PRO_5046070981" description="Por secretion system C-terminal sorting domain-containing protein" evidence="1">
    <location>
        <begin position="20"/>
        <end position="193"/>
    </location>
</feature>
<dbReference type="EMBL" id="JAFKCU010000003">
    <property type="protein sequence ID" value="MBN7816428.1"/>
    <property type="molecule type" value="Genomic_DNA"/>
</dbReference>
<keyword evidence="1" id="KW-0732">Signal</keyword>
<proteinExistence type="predicted"/>
<name>A0ABS3CH57_9BACT</name>
<evidence type="ECO:0000313" key="3">
    <source>
        <dbReference type="Proteomes" id="UP000664480"/>
    </source>
</evidence>
<evidence type="ECO:0008006" key="4">
    <source>
        <dbReference type="Google" id="ProtNLM"/>
    </source>
</evidence>
<keyword evidence="3" id="KW-1185">Reference proteome</keyword>
<evidence type="ECO:0000256" key="1">
    <source>
        <dbReference type="SAM" id="SignalP"/>
    </source>
</evidence>
<feature type="signal peptide" evidence="1">
    <location>
        <begin position="1"/>
        <end position="19"/>
    </location>
</feature>
<accession>A0ABS3CH57</accession>
<protein>
    <recommendedName>
        <fullName evidence="4">Por secretion system C-terminal sorting domain-containing protein</fullName>
    </recommendedName>
</protein>
<gene>
    <name evidence="2" type="ORF">J0A69_13360</name>
</gene>
<dbReference type="RefSeq" id="WP_206587106.1">
    <property type="nucleotide sequence ID" value="NZ_JAFKCU010000003.1"/>
</dbReference>
<dbReference type="Proteomes" id="UP000664480">
    <property type="component" value="Unassembled WGS sequence"/>
</dbReference>
<evidence type="ECO:0000313" key="2">
    <source>
        <dbReference type="EMBL" id="MBN7816428.1"/>
    </source>
</evidence>
<sequence>MKTLFTLAMASALSFSALAANEDLKELSTVNSNYKKINVTLKGGVGDAKISIIDQNGKNLNNRKVHVKDESVVVPYDMNNLPAGEYQVRITTEDEEVSYTVATMEKPIPVADLPLMAYGKAKDNNTINLSVIGLVEPGVEVKIISSDSGKVIFEEKIDQPDAFKKDYKLKSMNAEDVYVELTDALGRTKTLFF</sequence>
<reference evidence="2 3" key="1">
    <citation type="submission" date="2021-03" db="EMBL/GenBank/DDBJ databases">
        <title>novel species isolated from a fishpond in China.</title>
        <authorList>
            <person name="Lu H."/>
            <person name="Cai Z."/>
        </authorList>
    </citation>
    <scope>NUCLEOTIDE SEQUENCE [LARGE SCALE GENOMIC DNA]</scope>
    <source>
        <strain evidence="2 3">YJ13C</strain>
    </source>
</reference>